<keyword evidence="2" id="KW-1185">Reference proteome</keyword>
<protein>
    <submittedName>
        <fullName evidence="1">Uncharacterized protein</fullName>
    </submittedName>
</protein>
<dbReference type="STRING" id="225849.swp_3316"/>
<dbReference type="Proteomes" id="UP000000753">
    <property type="component" value="Chromosome"/>
</dbReference>
<dbReference type="AlphaFoldDB" id="B8CRL0"/>
<gene>
    <name evidence="1" type="ordered locus">swp_3316</name>
</gene>
<evidence type="ECO:0000313" key="1">
    <source>
        <dbReference type="EMBL" id="ACJ30018.1"/>
    </source>
</evidence>
<organism evidence="1 2">
    <name type="scientific">Shewanella piezotolerans (strain WP3 / JCM 13877)</name>
    <dbReference type="NCBI Taxonomy" id="225849"/>
    <lineage>
        <taxon>Bacteria</taxon>
        <taxon>Pseudomonadati</taxon>
        <taxon>Pseudomonadota</taxon>
        <taxon>Gammaproteobacteria</taxon>
        <taxon>Alteromonadales</taxon>
        <taxon>Shewanellaceae</taxon>
        <taxon>Shewanella</taxon>
    </lineage>
</organism>
<sequence length="36" mass="4316">MTIVTLYNKGIVISLYTYQYKDLIAQREFNGFEVRQ</sequence>
<name>B8CRL0_SHEPW</name>
<proteinExistence type="predicted"/>
<dbReference type="KEGG" id="swp:swp_3316"/>
<reference evidence="1 2" key="1">
    <citation type="journal article" date="2008" name="PLoS ONE">
        <title>Environmental adaptation: genomic analysis of the piezotolerant and psychrotolerant deep-sea iron reducing bacterium Shewanella piezotolerans WP3.</title>
        <authorList>
            <person name="Wang F."/>
            <person name="Wang J."/>
            <person name="Jian H."/>
            <person name="Zhang B."/>
            <person name="Li S."/>
            <person name="Wang F."/>
            <person name="Zeng X."/>
            <person name="Gao L."/>
            <person name="Bartlett D.H."/>
            <person name="Yu J."/>
            <person name="Hu S."/>
            <person name="Xiao X."/>
        </authorList>
    </citation>
    <scope>NUCLEOTIDE SEQUENCE [LARGE SCALE GENOMIC DNA]</scope>
    <source>
        <strain evidence="2">WP3 / JCM 13877</strain>
    </source>
</reference>
<dbReference type="EMBL" id="CP000472">
    <property type="protein sequence ID" value="ACJ30018.1"/>
    <property type="molecule type" value="Genomic_DNA"/>
</dbReference>
<dbReference type="HOGENOM" id="CLU_3358458_0_0_6"/>
<accession>B8CRL0</accession>
<evidence type="ECO:0000313" key="2">
    <source>
        <dbReference type="Proteomes" id="UP000000753"/>
    </source>
</evidence>